<dbReference type="Proteomes" id="UP001066276">
    <property type="component" value="Chromosome 6"/>
</dbReference>
<sequence length="170" mass="17941">MPVTGTCSSCGGGARGGTTDRARPGRCLETSVPVITRQVTHDSRRFTLVRGWAGTAPPRASPAAALPAPLNSAGGEGARALPLAAVTCVLRCHGDRARGAHCGRGVSGRRCVTLGGARPEFSRQSRRGFHSNRRLPSHLPEAFGVSIGSAWCTRARQQARACARLHPRHY</sequence>
<feature type="region of interest" description="Disordered" evidence="1">
    <location>
        <begin position="1"/>
        <end position="25"/>
    </location>
</feature>
<proteinExistence type="predicted"/>
<evidence type="ECO:0000256" key="1">
    <source>
        <dbReference type="SAM" id="MobiDB-lite"/>
    </source>
</evidence>
<dbReference type="EMBL" id="JANPWB010000010">
    <property type="protein sequence ID" value="KAJ1146564.1"/>
    <property type="molecule type" value="Genomic_DNA"/>
</dbReference>
<organism evidence="2 3">
    <name type="scientific">Pleurodeles waltl</name>
    <name type="common">Iberian ribbed newt</name>
    <dbReference type="NCBI Taxonomy" id="8319"/>
    <lineage>
        <taxon>Eukaryota</taxon>
        <taxon>Metazoa</taxon>
        <taxon>Chordata</taxon>
        <taxon>Craniata</taxon>
        <taxon>Vertebrata</taxon>
        <taxon>Euteleostomi</taxon>
        <taxon>Amphibia</taxon>
        <taxon>Batrachia</taxon>
        <taxon>Caudata</taxon>
        <taxon>Salamandroidea</taxon>
        <taxon>Salamandridae</taxon>
        <taxon>Pleurodelinae</taxon>
        <taxon>Pleurodeles</taxon>
    </lineage>
</organism>
<gene>
    <name evidence="2" type="ORF">NDU88_012831</name>
</gene>
<protein>
    <submittedName>
        <fullName evidence="2">Uncharacterized protein</fullName>
    </submittedName>
</protein>
<dbReference type="AlphaFoldDB" id="A0AAV7R180"/>
<name>A0AAV7R180_PLEWA</name>
<evidence type="ECO:0000313" key="2">
    <source>
        <dbReference type="EMBL" id="KAJ1146564.1"/>
    </source>
</evidence>
<evidence type="ECO:0000313" key="3">
    <source>
        <dbReference type="Proteomes" id="UP001066276"/>
    </source>
</evidence>
<reference evidence="2" key="1">
    <citation type="journal article" date="2022" name="bioRxiv">
        <title>Sequencing and chromosome-scale assembly of the giantPleurodeles waltlgenome.</title>
        <authorList>
            <person name="Brown T."/>
            <person name="Elewa A."/>
            <person name="Iarovenko S."/>
            <person name="Subramanian E."/>
            <person name="Araus A.J."/>
            <person name="Petzold A."/>
            <person name="Susuki M."/>
            <person name="Suzuki K.-i.T."/>
            <person name="Hayashi T."/>
            <person name="Toyoda A."/>
            <person name="Oliveira C."/>
            <person name="Osipova E."/>
            <person name="Leigh N.D."/>
            <person name="Simon A."/>
            <person name="Yun M.H."/>
        </authorList>
    </citation>
    <scope>NUCLEOTIDE SEQUENCE</scope>
    <source>
        <strain evidence="2">20211129_DDA</strain>
        <tissue evidence="2">Liver</tissue>
    </source>
</reference>
<comment type="caution">
    <text evidence="2">The sequence shown here is derived from an EMBL/GenBank/DDBJ whole genome shotgun (WGS) entry which is preliminary data.</text>
</comment>
<accession>A0AAV7R180</accession>
<keyword evidence="3" id="KW-1185">Reference proteome</keyword>